<keyword evidence="4" id="KW-1185">Reference proteome</keyword>
<sequence length="294" mass="30184">MGIGGAVAPGGTQSRAAIARASQATGVDFNYLLAQAKLESSLDPNARATTSSAAGLYQFTKSTWAETLERHGANHGMSWVNDAIRGGRISDAGTRAQVMGLRYNADLSAMMAAELANDNRAELTAQLGREPDAAELYMAHFLGSAGASKFLSALASDPSQSAASILPKAAAANRSIFYSGGSPRSVGSVMDLMRGKVANAMEGGDPSLWASAASAQGVSAPQSAQQNSAQANGWQPSMGPIAREFHAGLGSAPQAPQVSTRSMAETLRGTFGASSSAAPAQVRDAYAKLARFNL</sequence>
<proteinExistence type="inferred from homology"/>
<dbReference type="SUPFAM" id="SSF53955">
    <property type="entry name" value="Lysozyme-like"/>
    <property type="match status" value="1"/>
</dbReference>
<gene>
    <name evidence="3" type="ORF">LK12_04195</name>
</gene>
<dbReference type="STRING" id="1348853.LK12_04195"/>
<protein>
    <submittedName>
        <fullName evidence="3">Transglycosylase</fullName>
    </submittedName>
</protein>
<dbReference type="AlphaFoldDB" id="A0A0B1ZWD9"/>
<dbReference type="Pfam" id="PF01464">
    <property type="entry name" value="SLT"/>
    <property type="match status" value="1"/>
</dbReference>
<organism evidence="3 4">
    <name type="scientific">Novosphingobium malaysiense</name>
    <dbReference type="NCBI Taxonomy" id="1348853"/>
    <lineage>
        <taxon>Bacteria</taxon>
        <taxon>Pseudomonadati</taxon>
        <taxon>Pseudomonadota</taxon>
        <taxon>Alphaproteobacteria</taxon>
        <taxon>Sphingomonadales</taxon>
        <taxon>Sphingomonadaceae</taxon>
        <taxon>Novosphingobium</taxon>
    </lineage>
</organism>
<evidence type="ECO:0000313" key="3">
    <source>
        <dbReference type="EMBL" id="KHK93472.1"/>
    </source>
</evidence>
<dbReference type="Gene3D" id="1.10.530.10">
    <property type="match status" value="1"/>
</dbReference>
<dbReference type="EMBL" id="JTDI01000001">
    <property type="protein sequence ID" value="KHK93472.1"/>
    <property type="molecule type" value="Genomic_DNA"/>
</dbReference>
<name>A0A0B1ZWD9_9SPHN</name>
<evidence type="ECO:0000313" key="4">
    <source>
        <dbReference type="Proteomes" id="UP000031057"/>
    </source>
</evidence>
<reference evidence="3 4" key="1">
    <citation type="submission" date="2014-10" db="EMBL/GenBank/DDBJ databases">
        <title>Genome sequence of Novosphingobium malaysiense MUSC 273(T).</title>
        <authorList>
            <person name="Lee L.-H."/>
        </authorList>
    </citation>
    <scope>NUCLEOTIDE SEQUENCE [LARGE SCALE GENOMIC DNA]</scope>
    <source>
        <strain evidence="3 4">MUSC 273</strain>
    </source>
</reference>
<accession>A0A0B1ZWD9</accession>
<evidence type="ECO:0000256" key="1">
    <source>
        <dbReference type="ARBA" id="ARBA00009387"/>
    </source>
</evidence>
<dbReference type="InterPro" id="IPR023346">
    <property type="entry name" value="Lysozyme-like_dom_sf"/>
</dbReference>
<comment type="similarity">
    <text evidence="1">Belongs to the virb1 family.</text>
</comment>
<feature type="domain" description="Transglycosylase SLT" evidence="2">
    <location>
        <begin position="18"/>
        <end position="72"/>
    </location>
</feature>
<dbReference type="Proteomes" id="UP000031057">
    <property type="component" value="Unassembled WGS sequence"/>
</dbReference>
<evidence type="ECO:0000259" key="2">
    <source>
        <dbReference type="Pfam" id="PF01464"/>
    </source>
</evidence>
<dbReference type="OrthoDB" id="8477976at2"/>
<dbReference type="InterPro" id="IPR008258">
    <property type="entry name" value="Transglycosylase_SLT_dom_1"/>
</dbReference>
<comment type="caution">
    <text evidence="3">The sequence shown here is derived from an EMBL/GenBank/DDBJ whole genome shotgun (WGS) entry which is preliminary data.</text>
</comment>